<reference evidence="2 3" key="1">
    <citation type="submission" date="2019-08" db="EMBL/GenBank/DDBJ databases">
        <title>Deep-cultivation of Planctomycetes and their phenomic and genomic characterization uncovers novel biology.</title>
        <authorList>
            <person name="Wiegand S."/>
            <person name="Jogler M."/>
            <person name="Boedeker C."/>
            <person name="Pinto D."/>
            <person name="Vollmers J."/>
            <person name="Rivas-Marin E."/>
            <person name="Kohn T."/>
            <person name="Peeters S.H."/>
            <person name="Heuer A."/>
            <person name="Rast P."/>
            <person name="Oberbeckmann S."/>
            <person name="Bunk B."/>
            <person name="Jeske O."/>
            <person name="Meyerdierks A."/>
            <person name="Storesund J.E."/>
            <person name="Kallscheuer N."/>
            <person name="Luecker S."/>
            <person name="Lage O.M."/>
            <person name="Pohl T."/>
            <person name="Merkel B.J."/>
            <person name="Hornburger P."/>
            <person name="Mueller R.-W."/>
            <person name="Bruemmer F."/>
            <person name="Labrenz M."/>
            <person name="Spormann A.M."/>
            <person name="Op den Camp H."/>
            <person name="Overmann J."/>
            <person name="Amann R."/>
            <person name="Jetten M.S.M."/>
            <person name="Mascher T."/>
            <person name="Medema M.H."/>
            <person name="Devos D.P."/>
            <person name="Kaster A.-K."/>
            <person name="Ovreas L."/>
            <person name="Rohde M."/>
            <person name="Galperin M.Y."/>
            <person name="Jogler C."/>
        </authorList>
    </citation>
    <scope>NUCLEOTIDE SEQUENCE [LARGE SCALE GENOMIC DNA]</scope>
    <source>
        <strain evidence="2 3">UC8</strain>
    </source>
</reference>
<evidence type="ECO:0000259" key="1">
    <source>
        <dbReference type="Pfam" id="PF02655"/>
    </source>
</evidence>
<dbReference type="OrthoDB" id="1804072at2"/>
<dbReference type="Proteomes" id="UP000325286">
    <property type="component" value="Chromosome"/>
</dbReference>
<protein>
    <submittedName>
        <fullName evidence="2">ATP-grasp domain protein</fullName>
    </submittedName>
</protein>
<gene>
    <name evidence="2" type="ORF">UC8_11090</name>
</gene>
<feature type="domain" description="ATP-grasp fold PylC-type" evidence="1">
    <location>
        <begin position="139"/>
        <end position="292"/>
    </location>
</feature>
<accession>A0A5B9QJC1</accession>
<dbReference type="RefSeq" id="WP_148080118.1">
    <property type="nucleotide sequence ID" value="NZ_CP042914.1"/>
</dbReference>
<name>A0A5B9QJC1_9BACT</name>
<evidence type="ECO:0000313" key="2">
    <source>
        <dbReference type="EMBL" id="QEG39148.1"/>
    </source>
</evidence>
<sequence length="419" mass="45481">MTVQTTLPIPRKSLGFRPRRLILIGGSARAAAASARAAGMAVAAIDLFGDQDLRAVAEPWVRWNPSEPLVDPLGRLFSAAPDVPTGIVLVGGAESAAESLDDARRRWESDRVRFLMPTASQLRAASDPAVLQTIAQTGGVAFPNWCDVDRTRRSSCAVDETQHWLVKPRMRCGGLAVRDYRGQADTDDKPQPSGYLQRFVSGQLLGVSYCATADSVHCLGVCLGRSGGARAAPYRYAGSIGPLPITADLLAKLHRLGEAIRATLELCGLFGVDLICDGSQIYLLEINARYCASMELLDNGSQNCLTLHCRAFASSDSPLETHADDRPHAVEGVRGKRIVYARRRLVWDPERQRTLGAFLRQPHDAHTANPISAHDLPCLGTVIEAGSPLLTLTGRDDTVRSLWRQLTCQSIRLRGMLEA</sequence>
<evidence type="ECO:0000313" key="3">
    <source>
        <dbReference type="Proteomes" id="UP000325286"/>
    </source>
</evidence>
<dbReference type="KEGG" id="rul:UC8_11090"/>
<dbReference type="Pfam" id="PF02655">
    <property type="entry name" value="ATP-grasp_3"/>
    <property type="match status" value="1"/>
</dbReference>
<dbReference type="AlphaFoldDB" id="A0A5B9QJC1"/>
<dbReference type="InterPro" id="IPR003806">
    <property type="entry name" value="ATP-grasp_PylC-type"/>
</dbReference>
<proteinExistence type="predicted"/>
<dbReference type="SUPFAM" id="SSF56059">
    <property type="entry name" value="Glutathione synthetase ATP-binding domain-like"/>
    <property type="match status" value="1"/>
</dbReference>
<organism evidence="2 3">
    <name type="scientific">Roseimaritima ulvae</name>
    <dbReference type="NCBI Taxonomy" id="980254"/>
    <lineage>
        <taxon>Bacteria</taxon>
        <taxon>Pseudomonadati</taxon>
        <taxon>Planctomycetota</taxon>
        <taxon>Planctomycetia</taxon>
        <taxon>Pirellulales</taxon>
        <taxon>Pirellulaceae</taxon>
        <taxon>Roseimaritima</taxon>
    </lineage>
</organism>
<dbReference type="EMBL" id="CP042914">
    <property type="protein sequence ID" value="QEG39148.1"/>
    <property type="molecule type" value="Genomic_DNA"/>
</dbReference>
<dbReference type="Gene3D" id="3.30.470.20">
    <property type="entry name" value="ATP-grasp fold, B domain"/>
    <property type="match status" value="1"/>
</dbReference>
<keyword evidence="3" id="KW-1185">Reference proteome</keyword>
<dbReference type="GO" id="GO:0046872">
    <property type="term" value="F:metal ion binding"/>
    <property type="evidence" value="ECO:0007669"/>
    <property type="project" value="InterPro"/>
</dbReference>
<dbReference type="GO" id="GO:0005524">
    <property type="term" value="F:ATP binding"/>
    <property type="evidence" value="ECO:0007669"/>
    <property type="project" value="InterPro"/>
</dbReference>